<comment type="caution">
    <text evidence="2">The sequence shown here is derived from an EMBL/GenBank/DDBJ whole genome shotgun (WGS) entry which is preliminary data.</text>
</comment>
<dbReference type="Proteomes" id="UP000431684">
    <property type="component" value="Unassembled WGS sequence"/>
</dbReference>
<gene>
    <name evidence="2" type="ORF">GJV26_29320</name>
</gene>
<proteinExistence type="predicted"/>
<dbReference type="SUPFAM" id="SSF54523">
    <property type="entry name" value="Pili subunits"/>
    <property type="match status" value="1"/>
</dbReference>
<name>A0A6I3XJ97_9BURK</name>
<dbReference type="Pfam" id="PF07963">
    <property type="entry name" value="N_methyl"/>
    <property type="match status" value="1"/>
</dbReference>
<dbReference type="InterPro" id="IPR012902">
    <property type="entry name" value="N_methyl_site"/>
</dbReference>
<dbReference type="RefSeq" id="WP_155712073.1">
    <property type="nucleotide sequence ID" value="NZ_BMWU01000091.1"/>
</dbReference>
<evidence type="ECO:0000313" key="3">
    <source>
        <dbReference type="Proteomes" id="UP000431684"/>
    </source>
</evidence>
<reference evidence="2 3" key="1">
    <citation type="submission" date="2019-11" db="EMBL/GenBank/DDBJ databases">
        <title>Draft Genome Sequences of Six Type Strains of the Genus Massilia.</title>
        <authorList>
            <person name="Miess H."/>
            <person name="Frediansyah A."/>
            <person name="Goeker M."/>
            <person name="Gross H."/>
        </authorList>
    </citation>
    <scope>NUCLEOTIDE SEQUENCE [LARGE SCALE GENOMIC DNA]</scope>
    <source>
        <strain evidence="2 3">DSM 17513</strain>
    </source>
</reference>
<accession>A0A6I3XJ97</accession>
<dbReference type="AlphaFoldDB" id="A0A6I3XJ97"/>
<protein>
    <submittedName>
        <fullName evidence="2">Prepilin-type N-terminal cleavage/methylation domain-containing protein</fullName>
    </submittedName>
</protein>
<sequence>MRTTCPNTKAHGRSAHCKPTRCQPGFTLVEIAIVLVVVGLLIGGLITPLSTQLEQRRTADTQRAMEDARDALIGFSVRNGYLPCPAISAANGLEDRAGDRCTNERRTGFLPWATLGMPKLDSWGHLFLYSVTPEFADSAARFRLSTPRDITVATRDAAGNLVAATAPNDIPAVIVSAGKNGYGGFSDLGVRAADAGTGNADEKVNMNPAGMAYIARGASENAALPGGAYDDLVIWVSPNILFNRMIAGGRLP</sequence>
<evidence type="ECO:0000313" key="2">
    <source>
        <dbReference type="EMBL" id="MUI16529.1"/>
    </source>
</evidence>
<evidence type="ECO:0000256" key="1">
    <source>
        <dbReference type="SAM" id="Phobius"/>
    </source>
</evidence>
<dbReference type="NCBIfam" id="TIGR02532">
    <property type="entry name" value="IV_pilin_GFxxxE"/>
    <property type="match status" value="1"/>
</dbReference>
<keyword evidence="1" id="KW-0472">Membrane</keyword>
<keyword evidence="1" id="KW-1133">Transmembrane helix</keyword>
<dbReference type="InterPro" id="IPR045584">
    <property type="entry name" value="Pilin-like"/>
</dbReference>
<keyword evidence="3" id="KW-1185">Reference proteome</keyword>
<feature type="transmembrane region" description="Helical" evidence="1">
    <location>
        <begin position="28"/>
        <end position="47"/>
    </location>
</feature>
<dbReference type="EMBL" id="WNWM01000002">
    <property type="protein sequence ID" value="MUI16529.1"/>
    <property type="molecule type" value="Genomic_DNA"/>
</dbReference>
<organism evidence="2 3">
    <name type="scientific">Pseudoduganella dura</name>
    <dbReference type="NCBI Taxonomy" id="321982"/>
    <lineage>
        <taxon>Bacteria</taxon>
        <taxon>Pseudomonadati</taxon>
        <taxon>Pseudomonadota</taxon>
        <taxon>Betaproteobacteria</taxon>
        <taxon>Burkholderiales</taxon>
        <taxon>Oxalobacteraceae</taxon>
        <taxon>Telluria group</taxon>
        <taxon>Pseudoduganella</taxon>
    </lineage>
</organism>
<dbReference type="OrthoDB" id="6038212at2"/>
<keyword evidence="1" id="KW-0812">Transmembrane</keyword>